<dbReference type="SUPFAM" id="SSF51445">
    <property type="entry name" value="(Trans)glycosidases"/>
    <property type="match status" value="1"/>
</dbReference>
<dbReference type="Pfam" id="PF22848">
    <property type="entry name" value="ASD1_dom"/>
    <property type="match status" value="1"/>
</dbReference>
<gene>
    <name evidence="5" type="ORF">DB895_00985</name>
</gene>
<dbReference type="InterPro" id="IPR026444">
    <property type="entry name" value="Secre_tail"/>
</dbReference>
<evidence type="ECO:0000313" key="5">
    <source>
        <dbReference type="EMBL" id="PWA07328.1"/>
    </source>
</evidence>
<evidence type="ECO:0000313" key="6">
    <source>
        <dbReference type="Proteomes" id="UP000245449"/>
    </source>
</evidence>
<feature type="domain" description="Secretion system C-terminal sorting" evidence="3">
    <location>
        <begin position="528"/>
        <end position="598"/>
    </location>
</feature>
<name>A0A2U1JR73_9FLAO</name>
<proteinExistence type="predicted"/>
<dbReference type="Pfam" id="PF18962">
    <property type="entry name" value="Por_Secre_tail"/>
    <property type="match status" value="1"/>
</dbReference>
<feature type="chain" id="PRO_5015396354" evidence="2">
    <location>
        <begin position="20"/>
        <end position="600"/>
    </location>
</feature>
<reference evidence="5 6" key="1">
    <citation type="submission" date="2018-04" db="EMBL/GenBank/DDBJ databases">
        <title>Flavobacterium sp. nov., isolated from glacier ice.</title>
        <authorList>
            <person name="Liu Q."/>
            <person name="Xin Y.-H."/>
        </authorList>
    </citation>
    <scope>NUCLEOTIDE SEQUENCE [LARGE SCALE GENOMIC DNA]</scope>
    <source>
        <strain evidence="5 6">RB1R5</strain>
    </source>
</reference>
<dbReference type="RefSeq" id="WP_116723474.1">
    <property type="nucleotide sequence ID" value="NZ_QCZI01000001.1"/>
</dbReference>
<evidence type="ECO:0000259" key="4">
    <source>
        <dbReference type="Pfam" id="PF22848"/>
    </source>
</evidence>
<dbReference type="GO" id="GO:0000272">
    <property type="term" value="P:polysaccharide catabolic process"/>
    <property type="evidence" value="ECO:0007669"/>
    <property type="project" value="TreeGrafter"/>
</dbReference>
<feature type="domain" description="Alpha-L-arabinofuranosidase 1 catalytic" evidence="4">
    <location>
        <begin position="90"/>
        <end position="260"/>
    </location>
</feature>
<keyword evidence="1 2" id="KW-0732">Signal</keyword>
<evidence type="ECO:0000259" key="3">
    <source>
        <dbReference type="Pfam" id="PF18962"/>
    </source>
</evidence>
<feature type="signal peptide" evidence="2">
    <location>
        <begin position="1"/>
        <end position="19"/>
    </location>
</feature>
<dbReference type="InterPro" id="IPR055235">
    <property type="entry name" value="ASD1_cat"/>
</dbReference>
<organism evidence="5 6">
    <name type="scientific">Flavobacterium psychrotolerans</name>
    <dbReference type="NCBI Taxonomy" id="2169410"/>
    <lineage>
        <taxon>Bacteria</taxon>
        <taxon>Pseudomonadati</taxon>
        <taxon>Bacteroidota</taxon>
        <taxon>Flavobacteriia</taxon>
        <taxon>Flavobacteriales</taxon>
        <taxon>Flavobacteriaceae</taxon>
        <taxon>Flavobacterium</taxon>
    </lineage>
</organism>
<dbReference type="InterPro" id="IPR017853">
    <property type="entry name" value="GH"/>
</dbReference>
<dbReference type="PANTHER" id="PTHR43576:SF3">
    <property type="entry name" value="ALPHA-L-ARABINOFURANOSIDASE C"/>
    <property type="match status" value="1"/>
</dbReference>
<dbReference type="PANTHER" id="PTHR43576">
    <property type="entry name" value="ALPHA-L-ARABINOFURANOSIDASE C-RELATED"/>
    <property type="match status" value="1"/>
</dbReference>
<evidence type="ECO:0000256" key="1">
    <source>
        <dbReference type="ARBA" id="ARBA00022729"/>
    </source>
</evidence>
<dbReference type="NCBIfam" id="TIGR04183">
    <property type="entry name" value="Por_Secre_tail"/>
    <property type="match status" value="1"/>
</dbReference>
<evidence type="ECO:0000256" key="2">
    <source>
        <dbReference type="SAM" id="SignalP"/>
    </source>
</evidence>
<protein>
    <submittedName>
        <fullName evidence="5">Uncharacterized protein</fullName>
    </submittedName>
</protein>
<dbReference type="EMBL" id="QCZI01000001">
    <property type="protein sequence ID" value="PWA07328.1"/>
    <property type="molecule type" value="Genomic_DNA"/>
</dbReference>
<accession>A0A2U1JR73</accession>
<keyword evidence="6" id="KW-1185">Reference proteome</keyword>
<sequence length="600" mass="65184">MNKSTLLSAIILFSGILFSQTATTTVNIGTTVMSNPKLLLGITYDCRSSLNVSGYGQAGYHNTDGSFIPEVDAVFGDFPMIGLRYPANGIMQGFEWKKSIGPIATRTAQQIFAQGNTPAQVLEFGFDEFMAMTAARGTNPKNVQLMIPIYDSADNTLKSTQQNAAVPNVVQSNADWVEYANAPNDNSNPGGGTDWAAVRAINGHPAPYGIELWNLGNEPYTPNEFDTSGVNSYITMIVPIIDAMRAIDPTIKITVTVTGKALSAWTNTVLNSPLLQGKIYGINSHAFITEEVINNAIPYGVNTYETAIKGLSAAAKIKGYKFILGDNAHAILGAQPTAAVQDLAMQWQGANTTMDFLLMMSQIDNLERSNFWAYGLASAQWHPIRKNANGTYTSMPVAELYKKLNSVFLDNSISTISTSPIASDTNPYSVRSGAFASADLSKLNIIAVNRDKLITIPMQINGTTNYTISNARVLTATSLSSDVIIESTITPDINGNYSMPAMSILILEYSRITLDVNESISETNSITLYPNPANDSVTLKRNTNKDLEIKIYNTLGQLVKTESLKENNPTINVACLKTGTYMVAIKSKEFTINRKLIINR</sequence>
<dbReference type="Proteomes" id="UP000245449">
    <property type="component" value="Unassembled WGS sequence"/>
</dbReference>
<dbReference type="Gene3D" id="3.20.20.80">
    <property type="entry name" value="Glycosidases"/>
    <property type="match status" value="1"/>
</dbReference>
<dbReference type="AlphaFoldDB" id="A0A2U1JR73"/>
<dbReference type="OrthoDB" id="9758333at2"/>
<comment type="caution">
    <text evidence="5">The sequence shown here is derived from an EMBL/GenBank/DDBJ whole genome shotgun (WGS) entry which is preliminary data.</text>
</comment>